<name>A0A132NRR6_GIAIN</name>
<dbReference type="CDD" id="cd02012">
    <property type="entry name" value="TPP_TK"/>
    <property type="match status" value="1"/>
</dbReference>
<dbReference type="SUPFAM" id="SSF52922">
    <property type="entry name" value="TK C-terminal domain-like"/>
    <property type="match status" value="1"/>
</dbReference>
<evidence type="ECO:0000256" key="4">
    <source>
        <dbReference type="ARBA" id="ARBA00007131"/>
    </source>
</evidence>
<keyword evidence="7" id="KW-0460">Magnesium</keyword>
<organism evidence="11 12">
    <name type="scientific">Giardia duodenalis assemblage B</name>
    <dbReference type="NCBI Taxonomy" id="1394984"/>
    <lineage>
        <taxon>Eukaryota</taxon>
        <taxon>Metamonada</taxon>
        <taxon>Diplomonadida</taxon>
        <taxon>Hexamitidae</taxon>
        <taxon>Giardiinae</taxon>
        <taxon>Giardia</taxon>
    </lineage>
</organism>
<reference evidence="11 12" key="1">
    <citation type="journal article" date="2015" name="Mol. Biochem. Parasitol.">
        <title>Identification of polymorphic genes for use in assemblage B genotyping assays through comparative genomics of multiple assemblage B Giardia duodenalis isolates.</title>
        <authorList>
            <person name="Wielinga C."/>
            <person name="Thompson R.C."/>
            <person name="Monis P."/>
            <person name="Ryan U."/>
        </authorList>
    </citation>
    <scope>NUCLEOTIDE SEQUENCE [LARGE SCALE GENOMIC DNA]</scope>
    <source>
        <strain evidence="11 12">BAH15c1</strain>
    </source>
</reference>
<comment type="cofactor">
    <cofactor evidence="1">
        <name>Co(2+)</name>
        <dbReference type="ChEBI" id="CHEBI:48828"/>
    </cofactor>
</comment>
<dbReference type="Gene3D" id="3.40.50.970">
    <property type="match status" value="2"/>
</dbReference>
<dbReference type="GO" id="GO:0005829">
    <property type="term" value="C:cytosol"/>
    <property type="evidence" value="ECO:0007669"/>
    <property type="project" value="TreeGrafter"/>
</dbReference>
<evidence type="ECO:0000259" key="10">
    <source>
        <dbReference type="SMART" id="SM00861"/>
    </source>
</evidence>
<feature type="domain" description="Transketolase-like pyrimidine-binding" evidence="10">
    <location>
        <begin position="358"/>
        <end position="529"/>
    </location>
</feature>
<comment type="cofactor">
    <cofactor evidence="2">
        <name>Mg(2+)</name>
        <dbReference type="ChEBI" id="CHEBI:18420"/>
    </cofactor>
</comment>
<sequence>MLDGIDGRCINAIRCLSVDQVNAANSGHPGTPIGFAPAAYILFKEFLQFDPSDPLWINRDRFVLSNGHASPLIYSLLHLFGYNLSMDDLRQFRQLGSHTPGHPERDLSRGIEITTGALGQGIGSAVGMALASKCAAAQYPGVFTNKVICVVGDGCLQEGVSAEASSLAGRLKLNNLIVLYDDNGITIDGKTTISFTEDVARRYQAYGWQVLEVKNGNTGLEELRSVIGKAYTSLLSCPTLVIIKTTIGYGTSKQGTAAVHGAPLGESTRQFKEVIGVNPDLEFHVSDEVRNNFESIIAKKKAAHAKWITTVFERLAPDVRVAVERRFRGLEHRTLSELFAKADPEYEKIVAGNAGKRLASRQMSQQILDLLATHVLGDSMLIGSADLASSNLTKVSAFTAVADGFSKGSNYVNYGVREHAMATISNGIGAHGGFVSFDATFLMFFNYCCAGIRNGALSEVPAIHVFTHDSFFLGEDGGTHHPIETLAWIRSMPRLMDWRPCSIAEVYGVYLTALADDVKITIHGNGTGPQAKDPHTYPMSKLQHVVCLSRHALDDVPNSSARAVVKGAYSVHETGGLGTFATNITDGKHLILLSSGSEVGLCLKAADAIAKQVSGASVRVVSMPSYSLFNSQPLSEQNATLPCLTTAGVPCLSVEPYTYFGIKGKYAHKCISIEDFSFSGKPDDLARHFNITVSNIVEVAQAMLAQNANLPSPALVWMQ</sequence>
<evidence type="ECO:0000256" key="9">
    <source>
        <dbReference type="ARBA" id="ARBA00049473"/>
    </source>
</evidence>
<evidence type="ECO:0000313" key="11">
    <source>
        <dbReference type="EMBL" id="KWX12698.1"/>
    </source>
</evidence>
<evidence type="ECO:0000313" key="12">
    <source>
        <dbReference type="Proteomes" id="UP000070089"/>
    </source>
</evidence>
<evidence type="ECO:0000256" key="2">
    <source>
        <dbReference type="ARBA" id="ARBA00001946"/>
    </source>
</evidence>
<comment type="similarity">
    <text evidence="4">Belongs to the transketolase family.</text>
</comment>
<comment type="cofactor">
    <cofactor evidence="3">
        <name>thiamine diphosphate</name>
        <dbReference type="ChEBI" id="CHEBI:58937"/>
    </cofactor>
</comment>
<dbReference type="InterPro" id="IPR005475">
    <property type="entry name" value="Transketolase-like_Pyr-bd"/>
</dbReference>
<protein>
    <submittedName>
        <fullName evidence="11">Transketolase</fullName>
    </submittedName>
</protein>
<evidence type="ECO:0000256" key="8">
    <source>
        <dbReference type="ARBA" id="ARBA00023052"/>
    </source>
</evidence>
<keyword evidence="5" id="KW-0808">Transferase</keyword>
<dbReference type="Pfam" id="PF02779">
    <property type="entry name" value="Transket_pyr"/>
    <property type="match status" value="1"/>
</dbReference>
<comment type="catalytic activity">
    <reaction evidence="9">
        <text>D-sedoheptulose 7-phosphate + D-glyceraldehyde 3-phosphate = aldehydo-D-ribose 5-phosphate + D-xylulose 5-phosphate</text>
        <dbReference type="Rhea" id="RHEA:10508"/>
        <dbReference type="ChEBI" id="CHEBI:57483"/>
        <dbReference type="ChEBI" id="CHEBI:57737"/>
        <dbReference type="ChEBI" id="CHEBI:58273"/>
        <dbReference type="ChEBI" id="CHEBI:59776"/>
        <dbReference type="EC" id="2.2.1.1"/>
    </reaction>
</comment>
<dbReference type="CDD" id="cd07033">
    <property type="entry name" value="TPP_PYR_DXS_TK_like"/>
    <property type="match status" value="1"/>
</dbReference>
<proteinExistence type="inferred from homology"/>
<comment type="caution">
    <text evidence="11">The sequence shown here is derived from an EMBL/GenBank/DDBJ whole genome shotgun (WGS) entry which is preliminary data.</text>
</comment>
<dbReference type="InterPro" id="IPR009014">
    <property type="entry name" value="Transketo_C/PFOR_II"/>
</dbReference>
<dbReference type="GO" id="GO:0006098">
    <property type="term" value="P:pentose-phosphate shunt"/>
    <property type="evidence" value="ECO:0007669"/>
    <property type="project" value="TreeGrafter"/>
</dbReference>
<dbReference type="InterPro" id="IPR029061">
    <property type="entry name" value="THDP-binding"/>
</dbReference>
<dbReference type="InterPro" id="IPR055152">
    <property type="entry name" value="Transketolase-like_C_2"/>
</dbReference>
<dbReference type="PANTHER" id="PTHR43522">
    <property type="entry name" value="TRANSKETOLASE"/>
    <property type="match status" value="1"/>
</dbReference>
<evidence type="ECO:0000256" key="5">
    <source>
        <dbReference type="ARBA" id="ARBA00022679"/>
    </source>
</evidence>
<dbReference type="InterPro" id="IPR005474">
    <property type="entry name" value="Transketolase_N"/>
</dbReference>
<dbReference type="FunFam" id="3.40.50.970:FF:000004">
    <property type="entry name" value="Transketolase"/>
    <property type="match status" value="1"/>
</dbReference>
<accession>A0A132NRR6</accession>
<dbReference type="OrthoDB" id="10267175at2759"/>
<dbReference type="AlphaFoldDB" id="A0A132NRR6"/>
<dbReference type="Gene3D" id="3.40.50.920">
    <property type="match status" value="1"/>
</dbReference>
<dbReference type="GO" id="GO:0046872">
    <property type="term" value="F:metal ion binding"/>
    <property type="evidence" value="ECO:0007669"/>
    <property type="project" value="UniProtKB-KW"/>
</dbReference>
<dbReference type="Proteomes" id="UP000070089">
    <property type="component" value="Unassembled WGS sequence"/>
</dbReference>
<evidence type="ECO:0000256" key="6">
    <source>
        <dbReference type="ARBA" id="ARBA00022723"/>
    </source>
</evidence>
<dbReference type="SMART" id="SM00861">
    <property type="entry name" value="Transket_pyr"/>
    <property type="match status" value="1"/>
</dbReference>
<evidence type="ECO:0000256" key="7">
    <source>
        <dbReference type="ARBA" id="ARBA00022842"/>
    </source>
</evidence>
<dbReference type="InterPro" id="IPR033247">
    <property type="entry name" value="Transketolase_fam"/>
</dbReference>
<dbReference type="Pfam" id="PF22613">
    <property type="entry name" value="Transketolase_C_1"/>
    <property type="match status" value="1"/>
</dbReference>
<dbReference type="Pfam" id="PF00456">
    <property type="entry name" value="Transketolase_N"/>
    <property type="match status" value="1"/>
</dbReference>
<dbReference type="VEuPathDB" id="GiardiaDB:QR46_3322"/>
<dbReference type="PANTHER" id="PTHR43522:SF2">
    <property type="entry name" value="TRANSKETOLASE 1-RELATED"/>
    <property type="match status" value="1"/>
</dbReference>
<dbReference type="PROSITE" id="PS00801">
    <property type="entry name" value="TRANSKETOLASE_1"/>
    <property type="match status" value="1"/>
</dbReference>
<dbReference type="EMBL" id="JXTI01000104">
    <property type="protein sequence ID" value="KWX12698.1"/>
    <property type="molecule type" value="Genomic_DNA"/>
</dbReference>
<dbReference type="FunFam" id="3.40.50.970:FF:000117">
    <property type="entry name" value="Transketolase"/>
    <property type="match status" value="1"/>
</dbReference>
<dbReference type="SUPFAM" id="SSF52518">
    <property type="entry name" value="Thiamin diphosphate-binding fold (THDP-binding)"/>
    <property type="match status" value="2"/>
</dbReference>
<keyword evidence="6" id="KW-0479">Metal-binding</keyword>
<dbReference type="InterPro" id="IPR049557">
    <property type="entry name" value="Transketolase_CS"/>
</dbReference>
<evidence type="ECO:0000256" key="3">
    <source>
        <dbReference type="ARBA" id="ARBA00001964"/>
    </source>
</evidence>
<keyword evidence="8" id="KW-0786">Thiamine pyrophosphate</keyword>
<gene>
    <name evidence="11" type="ORF">QR46_3322</name>
</gene>
<dbReference type="GO" id="GO:0004802">
    <property type="term" value="F:transketolase activity"/>
    <property type="evidence" value="ECO:0007669"/>
    <property type="project" value="UniProtKB-EC"/>
</dbReference>
<evidence type="ECO:0000256" key="1">
    <source>
        <dbReference type="ARBA" id="ARBA00001941"/>
    </source>
</evidence>